<name>A0A6J8A9R8_MYTCO</name>
<evidence type="ECO:0000256" key="1">
    <source>
        <dbReference type="SAM" id="MobiDB-lite"/>
    </source>
</evidence>
<keyword evidence="3" id="KW-1185">Reference proteome</keyword>
<organism evidence="2 3">
    <name type="scientific">Mytilus coruscus</name>
    <name type="common">Sea mussel</name>
    <dbReference type="NCBI Taxonomy" id="42192"/>
    <lineage>
        <taxon>Eukaryota</taxon>
        <taxon>Metazoa</taxon>
        <taxon>Spiralia</taxon>
        <taxon>Lophotrochozoa</taxon>
        <taxon>Mollusca</taxon>
        <taxon>Bivalvia</taxon>
        <taxon>Autobranchia</taxon>
        <taxon>Pteriomorphia</taxon>
        <taxon>Mytilida</taxon>
        <taxon>Mytiloidea</taxon>
        <taxon>Mytilidae</taxon>
        <taxon>Mytilinae</taxon>
        <taxon>Mytilus</taxon>
    </lineage>
</organism>
<feature type="compositionally biased region" description="Acidic residues" evidence="1">
    <location>
        <begin position="332"/>
        <end position="344"/>
    </location>
</feature>
<feature type="compositionally biased region" description="Polar residues" evidence="1">
    <location>
        <begin position="189"/>
        <end position="203"/>
    </location>
</feature>
<gene>
    <name evidence="2" type="ORF">MCOR_4663</name>
</gene>
<dbReference type="Proteomes" id="UP000507470">
    <property type="component" value="Unassembled WGS sequence"/>
</dbReference>
<feature type="region of interest" description="Disordered" evidence="1">
    <location>
        <begin position="147"/>
        <end position="171"/>
    </location>
</feature>
<feature type="compositionally biased region" description="Polar residues" evidence="1">
    <location>
        <begin position="159"/>
        <end position="168"/>
    </location>
</feature>
<feature type="compositionally biased region" description="Low complexity" evidence="1">
    <location>
        <begin position="279"/>
        <end position="289"/>
    </location>
</feature>
<proteinExistence type="predicted"/>
<accession>A0A6J8A9R8</accession>
<sequence>MAEAGKSLEEVVVTPSKDKTFGDLYLDIEDLKKNPQKGIEPQLAGMMIDVLKASGHLDETTPVKDVKTPSFKKGIIFGLPKPMPPPPPLMSKNISTLQHPSTVQKASSMSQPPKLTWFSGENAKGELTFDLWSLRVALRQIERDHAVSKETDTLKTKSKQGTSKSAITTEEPKYDELVGMINQLTQKVTSLEQQNTPQRYSPQFNRGYRGNNRGFGRGRSQPTRGTGNWQSPRGTGNWQSPRGTSNWQSSRGTGNWQPPNTGNWNQQSSDTPTYEDTQHQPTQQQGYQQEPKYHRCGLYGHLQIGCREKSLHKSTKDHIKHSLKKQDKPEEGSDSDTTSEDESDSENHFIVNSDGYLDSDRIITEESIDPDVDETQLEDNNREAVETTDPHGDAHTATQAEQEESVHIESAPVEESDGQQDDTPEADISLESDDSDNVPTAPDCVIQYDDRNNS</sequence>
<feature type="compositionally biased region" description="Basic and acidic residues" evidence="1">
    <location>
        <begin position="379"/>
        <end position="394"/>
    </location>
</feature>
<protein>
    <submittedName>
        <fullName evidence="2">Uncharacterized protein</fullName>
    </submittedName>
</protein>
<feature type="compositionally biased region" description="Polar residues" evidence="1">
    <location>
        <begin position="220"/>
        <end position="275"/>
    </location>
</feature>
<feature type="region of interest" description="Disordered" evidence="1">
    <location>
        <begin position="189"/>
        <end position="290"/>
    </location>
</feature>
<dbReference type="EMBL" id="CACVKT020000787">
    <property type="protein sequence ID" value="CAC5363127.1"/>
    <property type="molecule type" value="Genomic_DNA"/>
</dbReference>
<evidence type="ECO:0000313" key="2">
    <source>
        <dbReference type="EMBL" id="CAC5363127.1"/>
    </source>
</evidence>
<dbReference type="OrthoDB" id="6156370at2759"/>
<feature type="compositionally biased region" description="Low complexity" evidence="1">
    <location>
        <begin position="204"/>
        <end position="214"/>
    </location>
</feature>
<feature type="region of interest" description="Disordered" evidence="1">
    <location>
        <begin position="313"/>
        <end position="454"/>
    </location>
</feature>
<evidence type="ECO:0000313" key="3">
    <source>
        <dbReference type="Proteomes" id="UP000507470"/>
    </source>
</evidence>
<reference evidence="2 3" key="1">
    <citation type="submission" date="2020-06" db="EMBL/GenBank/DDBJ databases">
        <authorList>
            <person name="Li R."/>
            <person name="Bekaert M."/>
        </authorList>
    </citation>
    <scope>NUCLEOTIDE SEQUENCE [LARGE SCALE GENOMIC DNA]</scope>
    <source>
        <strain evidence="3">wild</strain>
    </source>
</reference>
<dbReference type="AlphaFoldDB" id="A0A6J8A9R8"/>
<feature type="compositionally biased region" description="Acidic residues" evidence="1">
    <location>
        <begin position="366"/>
        <end position="377"/>
    </location>
</feature>
<feature type="compositionally biased region" description="Acidic residues" evidence="1">
    <location>
        <begin position="412"/>
        <end position="436"/>
    </location>
</feature>